<sequence>MSNPEDYAVGWICAISTEYVAAQSLLDEKHGTPRSVARHDNNDYTLGRIGEHNVVIAVLPDGEYGIASAASVARDMLHSFPNVRIGLMVGIGGGAPSEKHDIRLGDVVVSAPRDGKGGVFQYDFGKTIQNQSFQTTGFLNQPPAVLRAAMAGLRAEYESEGHQLEATICDVLGKKPRLRKKYSRPEQASDILYRSNIVHPIDSQDSCKVGCGDDIKKLVSRREREEHEDNPAIHYGLIASANQLMKDAIMRDTLASEMGVLCFEMEAAGLMNQFPCLVIRGICDYSDSHKNKEWQGYAAMTAAAYAKDLLYRIPPNNVEAVQKIRDVLAHALVASAIDDMKNEWENNKDLAILDWITPLNYGPQHSDFFHRRQPGTGQWLLESEEYRTWLTESDKTLFCVGIPGSGKTILTAIVVEDLRNRTSNEASIGLAYIYCNFKRQDEQGIEGLIASLVKQLSRKRPCLPDIIRNLHEKHEKEKTRPSLDELMKALRSIATMYSKLIIVIDALDECVAFSRSRLLLYISSLRTRASVSLFTTSRHIPDIEKEFEGSLRREVLASEEDLHRYIEAHMEYLPGFLSDMNDLKQEIEAELIKAAQGMFLLVNLSLESLRGTTSRLEVKSTLKKLRSQKHEEKGQDGLQTALEQAYDEAMDRIDRQSPDQQRLGRNALAWICCAKRPLSPLELRHALAVKPEDNAFDADSLREAGTIISVCAGLVTIDEESNVVRLVHYTTQEYFDRRQNHLFPNAETKIAAFCCKYLSNIPCIGDDGLYKEPTDLRQSNPLLDYAGRNWGRHACLLPEIPRGVRDFMTCSTTVETAARAYFLPNLWAWYTKEPWQWDGLHLAALFGICKALEFLPHDQKHLESKDKERRTPLTYAVLERHHDMIRLLIGKGASINIEDDLHYTPLAYAIKVSDESTVRLLLEFRLLLEKGADFTQLLDALQESDEDPHQHGLDAQDGGQQKQAQIAQLALEKGTLMHLKSEDNQRLLFLAARHGHMNHLQLLLQRGVAIHSRDRSGSTALFYAARAGNADTVRLLLEMGLKINSQDENGQTPLSLAATSLDDGRAAIEGAAIEARDNDGQTALMKRSRPEIISDEQLYYMLYMHGIWMTFITMPLTYYLPKVPTSRLEITWDKQL</sequence>
<dbReference type="EMBL" id="KZ680221">
    <property type="protein sequence ID" value="PTB62782.1"/>
    <property type="molecule type" value="Genomic_DNA"/>
</dbReference>
<dbReference type="SUPFAM" id="SSF53167">
    <property type="entry name" value="Purine and uridine phosphorylases"/>
    <property type="match status" value="1"/>
</dbReference>
<keyword evidence="2" id="KW-0040">ANK repeat</keyword>
<dbReference type="InterPro" id="IPR035994">
    <property type="entry name" value="Nucleoside_phosphorylase_sf"/>
</dbReference>
<dbReference type="GO" id="GO:0009116">
    <property type="term" value="P:nucleoside metabolic process"/>
    <property type="evidence" value="ECO:0007669"/>
    <property type="project" value="InterPro"/>
</dbReference>
<name>A0A2T4B0D6_9HYPO</name>
<dbReference type="OrthoDB" id="5142935at2759"/>
<dbReference type="InterPro" id="IPR002110">
    <property type="entry name" value="Ankyrin_rpt"/>
</dbReference>
<dbReference type="RefSeq" id="XP_024746102.1">
    <property type="nucleotide sequence ID" value="XM_024895676.1"/>
</dbReference>
<dbReference type="PROSITE" id="PS50297">
    <property type="entry name" value="ANK_REP_REGION"/>
    <property type="match status" value="2"/>
</dbReference>
<dbReference type="Proteomes" id="UP000241546">
    <property type="component" value="Unassembled WGS sequence"/>
</dbReference>
<dbReference type="GO" id="GO:0003824">
    <property type="term" value="F:catalytic activity"/>
    <property type="evidence" value="ECO:0007669"/>
    <property type="project" value="InterPro"/>
</dbReference>
<feature type="repeat" description="ANK" evidence="2">
    <location>
        <begin position="868"/>
        <end position="900"/>
    </location>
</feature>
<protein>
    <submittedName>
        <fullName evidence="6">Uncharacterized protein</fullName>
    </submittedName>
</protein>
<dbReference type="SUPFAM" id="SSF48403">
    <property type="entry name" value="Ankyrin repeat"/>
    <property type="match status" value="1"/>
</dbReference>
<keyword evidence="3" id="KW-0472">Membrane</keyword>
<proteinExistence type="predicted"/>
<feature type="repeat" description="ANK" evidence="2">
    <location>
        <begin position="983"/>
        <end position="1015"/>
    </location>
</feature>
<dbReference type="SMART" id="SM00248">
    <property type="entry name" value="ANK"/>
    <property type="match status" value="4"/>
</dbReference>
<dbReference type="AlphaFoldDB" id="A0A2T4B0D6"/>
<dbReference type="PROSITE" id="PS50088">
    <property type="entry name" value="ANK_REPEAT"/>
    <property type="match status" value="3"/>
</dbReference>
<evidence type="ECO:0000313" key="6">
    <source>
        <dbReference type="EMBL" id="PTB62782.1"/>
    </source>
</evidence>
<organism evidence="6 7">
    <name type="scientific">Trichoderma citrinoviride</name>
    <dbReference type="NCBI Taxonomy" id="58853"/>
    <lineage>
        <taxon>Eukaryota</taxon>
        <taxon>Fungi</taxon>
        <taxon>Dikarya</taxon>
        <taxon>Ascomycota</taxon>
        <taxon>Pezizomycotina</taxon>
        <taxon>Sordariomycetes</taxon>
        <taxon>Hypocreomycetidae</taxon>
        <taxon>Hypocreales</taxon>
        <taxon>Hypocreaceae</taxon>
        <taxon>Trichoderma</taxon>
    </lineage>
</organism>
<dbReference type="InterPro" id="IPR027417">
    <property type="entry name" value="P-loop_NTPase"/>
</dbReference>
<keyword evidence="1" id="KW-0677">Repeat</keyword>
<dbReference type="SUPFAM" id="SSF52540">
    <property type="entry name" value="P-loop containing nucleoside triphosphate hydrolases"/>
    <property type="match status" value="1"/>
</dbReference>
<feature type="domain" description="GPI inositol-deacylase winged helix" evidence="4">
    <location>
        <begin position="661"/>
        <end position="735"/>
    </location>
</feature>
<evidence type="ECO:0000259" key="5">
    <source>
        <dbReference type="Pfam" id="PF24883"/>
    </source>
</evidence>
<dbReference type="PANTHER" id="PTHR46082">
    <property type="entry name" value="ATP/GTP-BINDING PROTEIN-RELATED"/>
    <property type="match status" value="1"/>
</dbReference>
<evidence type="ECO:0000313" key="7">
    <source>
        <dbReference type="Proteomes" id="UP000241546"/>
    </source>
</evidence>
<dbReference type="Gene3D" id="3.40.50.300">
    <property type="entry name" value="P-loop containing nucleotide triphosphate hydrolases"/>
    <property type="match status" value="1"/>
</dbReference>
<dbReference type="PANTHER" id="PTHR46082:SF11">
    <property type="entry name" value="AAA+ ATPASE DOMAIN-CONTAINING PROTEIN-RELATED"/>
    <property type="match status" value="1"/>
</dbReference>
<keyword evidence="3" id="KW-1133">Transmembrane helix</keyword>
<dbReference type="Pfam" id="PF12796">
    <property type="entry name" value="Ank_2"/>
    <property type="match status" value="2"/>
</dbReference>
<dbReference type="InterPro" id="IPR036770">
    <property type="entry name" value="Ankyrin_rpt-contain_sf"/>
</dbReference>
<feature type="transmembrane region" description="Helical" evidence="3">
    <location>
        <begin position="1098"/>
        <end position="1120"/>
    </location>
</feature>
<feature type="domain" description="Nephrocystin 3-like N-terminal" evidence="5">
    <location>
        <begin position="375"/>
        <end position="538"/>
    </location>
</feature>
<dbReference type="Pfam" id="PF24883">
    <property type="entry name" value="NPHP3_N"/>
    <property type="match status" value="1"/>
</dbReference>
<dbReference type="GeneID" id="36603794"/>
<keyword evidence="7" id="KW-1185">Reference proteome</keyword>
<dbReference type="InterPro" id="IPR056884">
    <property type="entry name" value="NPHP3-like_N"/>
</dbReference>
<dbReference type="Gene3D" id="1.25.40.20">
    <property type="entry name" value="Ankyrin repeat-containing domain"/>
    <property type="match status" value="2"/>
</dbReference>
<dbReference type="InterPro" id="IPR054471">
    <property type="entry name" value="GPIID_WHD"/>
</dbReference>
<dbReference type="Pfam" id="PF22939">
    <property type="entry name" value="WHD_GPIID"/>
    <property type="match status" value="1"/>
</dbReference>
<dbReference type="Gene3D" id="3.40.50.1580">
    <property type="entry name" value="Nucleoside phosphorylase domain"/>
    <property type="match status" value="1"/>
</dbReference>
<evidence type="ECO:0000259" key="4">
    <source>
        <dbReference type="Pfam" id="PF22939"/>
    </source>
</evidence>
<accession>A0A2T4B0D6</accession>
<feature type="repeat" description="ANK" evidence="2">
    <location>
        <begin position="1016"/>
        <end position="1048"/>
    </location>
</feature>
<reference evidence="7" key="1">
    <citation type="submission" date="2016-07" db="EMBL/GenBank/DDBJ databases">
        <title>Multiple horizontal gene transfer events from other fungi enriched the ability of initially mycotrophic Trichoderma (Ascomycota) to feed on dead plant biomass.</title>
        <authorList>
            <consortium name="DOE Joint Genome Institute"/>
            <person name="Atanasova L."/>
            <person name="Chenthamara K."/>
            <person name="Zhang J."/>
            <person name="Grujic M."/>
            <person name="Henrissat B."/>
            <person name="Kuo A."/>
            <person name="Aerts A."/>
            <person name="Salamov A."/>
            <person name="Lipzen A."/>
            <person name="Labutti K."/>
            <person name="Barry K."/>
            <person name="Miao Y."/>
            <person name="Rahimi M.J."/>
            <person name="Shen Q."/>
            <person name="Grigoriev I.V."/>
            <person name="Kubicek C.P."/>
            <person name="Druzhinina I.S."/>
        </authorList>
    </citation>
    <scope>NUCLEOTIDE SEQUENCE [LARGE SCALE GENOMIC DNA]</scope>
    <source>
        <strain evidence="7">TUCIM 6016</strain>
    </source>
</reference>
<keyword evidence="3" id="KW-0812">Transmembrane</keyword>
<dbReference type="InterPro" id="IPR053137">
    <property type="entry name" value="NLR-like"/>
</dbReference>
<evidence type="ECO:0000256" key="2">
    <source>
        <dbReference type="PROSITE-ProRule" id="PRU00023"/>
    </source>
</evidence>
<gene>
    <name evidence="6" type="ORF">BBK36DRAFT_1172080</name>
</gene>
<evidence type="ECO:0000256" key="1">
    <source>
        <dbReference type="ARBA" id="ARBA00022737"/>
    </source>
</evidence>
<evidence type="ECO:0000256" key="3">
    <source>
        <dbReference type="SAM" id="Phobius"/>
    </source>
</evidence>